<evidence type="ECO:0008006" key="4">
    <source>
        <dbReference type="Google" id="ProtNLM"/>
    </source>
</evidence>
<dbReference type="Proteomes" id="UP001273935">
    <property type="component" value="Unassembled WGS sequence"/>
</dbReference>
<reference evidence="2 3" key="1">
    <citation type="submission" date="2023-10" db="EMBL/GenBank/DDBJ databases">
        <title>Pseudomonas otitidis isolated from a paediatric patient with cystic fibrosis in Chile.</title>
        <authorList>
            <person name="Amsteins-Romero L."/>
            <person name="Opazo-Capurro A."/>
            <person name="Matus-Kohler M."/>
            <person name="Gonzalez-Rocha G."/>
        </authorList>
    </citation>
    <scope>NUCLEOTIDE SEQUENCE [LARGE SCALE GENOMIC DNA]</scope>
    <source>
        <strain evidence="2 3">P-714</strain>
    </source>
</reference>
<sequence>INAQPLSAYQWRVVLLCFLIVFLDGLDTAAMGFIAPAMPRLKPQNMLVTSSDLRRSGVYSESSVVALGIAA</sequence>
<gene>
    <name evidence="2" type="ORF">R0G64_31610</name>
</gene>
<evidence type="ECO:0000313" key="2">
    <source>
        <dbReference type="EMBL" id="MDV3443937.1"/>
    </source>
</evidence>
<feature type="transmembrane region" description="Helical" evidence="1">
    <location>
        <begin position="13"/>
        <end position="35"/>
    </location>
</feature>
<proteinExistence type="predicted"/>
<dbReference type="SUPFAM" id="SSF103473">
    <property type="entry name" value="MFS general substrate transporter"/>
    <property type="match status" value="1"/>
</dbReference>
<keyword evidence="1" id="KW-0812">Transmembrane</keyword>
<accession>A0ABU3Y1F9</accession>
<protein>
    <recommendedName>
        <fullName evidence="4">MFS transporter</fullName>
    </recommendedName>
</protein>
<evidence type="ECO:0000313" key="3">
    <source>
        <dbReference type="Proteomes" id="UP001273935"/>
    </source>
</evidence>
<name>A0ABU3Y1F9_9GAMM</name>
<comment type="caution">
    <text evidence="2">The sequence shown here is derived from an EMBL/GenBank/DDBJ whole genome shotgun (WGS) entry which is preliminary data.</text>
</comment>
<feature type="non-terminal residue" evidence="2">
    <location>
        <position position="71"/>
    </location>
</feature>
<feature type="non-terminal residue" evidence="2">
    <location>
        <position position="1"/>
    </location>
</feature>
<dbReference type="RefSeq" id="WP_317234880.1">
    <property type="nucleotide sequence ID" value="NZ_JAWJUL010000417.1"/>
</dbReference>
<keyword evidence="3" id="KW-1185">Reference proteome</keyword>
<dbReference type="InterPro" id="IPR036259">
    <property type="entry name" value="MFS_trans_sf"/>
</dbReference>
<keyword evidence="1" id="KW-1133">Transmembrane helix</keyword>
<evidence type="ECO:0000256" key="1">
    <source>
        <dbReference type="SAM" id="Phobius"/>
    </source>
</evidence>
<organism evidence="2 3">
    <name type="scientific">Metapseudomonas otitidis</name>
    <dbReference type="NCBI Taxonomy" id="319939"/>
    <lineage>
        <taxon>Bacteria</taxon>
        <taxon>Pseudomonadati</taxon>
        <taxon>Pseudomonadota</taxon>
        <taxon>Gammaproteobacteria</taxon>
        <taxon>Pseudomonadales</taxon>
        <taxon>Pseudomonadaceae</taxon>
        <taxon>Metapseudomonas</taxon>
    </lineage>
</organism>
<keyword evidence="1" id="KW-0472">Membrane</keyword>
<dbReference type="EMBL" id="JAWJUL010000417">
    <property type="protein sequence ID" value="MDV3443937.1"/>
    <property type="molecule type" value="Genomic_DNA"/>
</dbReference>